<dbReference type="EMBL" id="AFZZ01000063">
    <property type="protein sequence ID" value="EHJ41516.1"/>
    <property type="molecule type" value="Genomic_DNA"/>
</dbReference>
<dbReference type="HOGENOM" id="CLU_3064863_0_0_10"/>
<name>G6AVP1_9BACT</name>
<sequence>MPYLYIKSCELNDMLFLQTTIILNKDTTYYLYNNFFKRIILQIPNISVKQVDF</sequence>
<evidence type="ECO:0000313" key="1">
    <source>
        <dbReference type="EMBL" id="EHJ41516.1"/>
    </source>
</evidence>
<dbReference type="AlphaFoldDB" id="G6AVP1"/>
<gene>
    <name evidence="1" type="ORF">HMPREF0673_00679</name>
</gene>
<protein>
    <submittedName>
        <fullName evidence="1">Uncharacterized protein</fullName>
    </submittedName>
</protein>
<accession>G6AVP1</accession>
<reference evidence="1 2" key="1">
    <citation type="submission" date="2011-08" db="EMBL/GenBank/DDBJ databases">
        <authorList>
            <person name="Weinstock G."/>
            <person name="Sodergren E."/>
            <person name="Clifton S."/>
            <person name="Fulton L."/>
            <person name="Fulton B."/>
            <person name="Courtney L."/>
            <person name="Fronick C."/>
            <person name="Harrison M."/>
            <person name="Strong C."/>
            <person name="Farmer C."/>
            <person name="Delahaunty K."/>
            <person name="Markovic C."/>
            <person name="Hall O."/>
            <person name="Minx P."/>
            <person name="Tomlinson C."/>
            <person name="Mitreva M."/>
            <person name="Hou S."/>
            <person name="Chen J."/>
            <person name="Wollam A."/>
            <person name="Pepin K.H."/>
            <person name="Johnson M."/>
            <person name="Bhonagiri V."/>
            <person name="Zhang X."/>
            <person name="Suruliraj S."/>
            <person name="Warren W."/>
            <person name="Chinwalla A."/>
            <person name="Mardis E.R."/>
            <person name="Wilson R.K."/>
        </authorList>
    </citation>
    <scope>NUCLEOTIDE SEQUENCE [LARGE SCALE GENOMIC DNA]</scope>
    <source>
        <strain evidence="1 2">DSM 18206</strain>
    </source>
</reference>
<comment type="caution">
    <text evidence="1">The sequence shown here is derived from an EMBL/GenBank/DDBJ whole genome shotgun (WGS) entry which is preliminary data.</text>
</comment>
<organism evidence="1 2">
    <name type="scientific">Leyella stercorea DSM 18206</name>
    <dbReference type="NCBI Taxonomy" id="1002367"/>
    <lineage>
        <taxon>Bacteria</taxon>
        <taxon>Pseudomonadati</taxon>
        <taxon>Bacteroidota</taxon>
        <taxon>Bacteroidia</taxon>
        <taxon>Bacteroidales</taxon>
        <taxon>Prevotellaceae</taxon>
        <taxon>Leyella</taxon>
    </lineage>
</organism>
<proteinExistence type="predicted"/>
<evidence type="ECO:0000313" key="2">
    <source>
        <dbReference type="Proteomes" id="UP000004407"/>
    </source>
</evidence>
<dbReference type="Proteomes" id="UP000004407">
    <property type="component" value="Unassembled WGS sequence"/>
</dbReference>